<name>A0A168H3R1_9BACL</name>
<protein>
    <submittedName>
        <fullName evidence="1">Uncharacterized protein</fullName>
    </submittedName>
</protein>
<proteinExistence type="predicted"/>
<keyword evidence="2" id="KW-1185">Reference proteome</keyword>
<reference evidence="1 2" key="1">
    <citation type="submission" date="2016-03" db="EMBL/GenBank/DDBJ databases">
        <title>Draft genome sequence of Paenibacillus glacialis DSM 22343.</title>
        <authorList>
            <person name="Shin S.-K."/>
            <person name="Yi H."/>
        </authorList>
    </citation>
    <scope>NUCLEOTIDE SEQUENCE [LARGE SCALE GENOMIC DNA]</scope>
    <source>
        <strain evidence="1 2">DSM 22343</strain>
    </source>
</reference>
<dbReference type="EMBL" id="LVJH01000050">
    <property type="protein sequence ID" value="OAB37788.1"/>
    <property type="molecule type" value="Genomic_DNA"/>
</dbReference>
<dbReference type="RefSeq" id="WP_068536503.1">
    <property type="nucleotide sequence ID" value="NZ_LVJH01000050.1"/>
</dbReference>
<dbReference type="AlphaFoldDB" id="A0A168H3R1"/>
<comment type="caution">
    <text evidence="1">The sequence shown here is derived from an EMBL/GenBank/DDBJ whole genome shotgun (WGS) entry which is preliminary data.</text>
</comment>
<evidence type="ECO:0000313" key="2">
    <source>
        <dbReference type="Proteomes" id="UP000076967"/>
    </source>
</evidence>
<sequence>MDFRLSVGSNLPKEELGKLLYNMLCEVLFVELINYEAEVWDRSGNQYVSIGCTYFSMSINLDDEDEYIERFREMNHEAYGVNTIVLISIQFKTSTFDIGWLKLLEVIEKLLRLNNLDLVVEDHTTYPLLKRVNGRLIINSNLDYRAWYLTKENLALLNYPYEEDFL</sequence>
<gene>
    <name evidence="1" type="ORF">PGLA_20665</name>
</gene>
<dbReference type="Proteomes" id="UP000076967">
    <property type="component" value="Unassembled WGS sequence"/>
</dbReference>
<organism evidence="1 2">
    <name type="scientific">Paenibacillus glacialis</name>
    <dbReference type="NCBI Taxonomy" id="494026"/>
    <lineage>
        <taxon>Bacteria</taxon>
        <taxon>Bacillati</taxon>
        <taxon>Bacillota</taxon>
        <taxon>Bacilli</taxon>
        <taxon>Bacillales</taxon>
        <taxon>Paenibacillaceae</taxon>
        <taxon>Paenibacillus</taxon>
    </lineage>
</organism>
<dbReference type="OrthoDB" id="2594111at2"/>
<accession>A0A168H3R1</accession>
<dbReference type="STRING" id="494026.PGLA_20665"/>
<evidence type="ECO:0000313" key="1">
    <source>
        <dbReference type="EMBL" id="OAB37788.1"/>
    </source>
</evidence>